<comment type="subcellular location">
    <subcellularLocation>
        <location evidence="2">Chromosome</location>
    </subcellularLocation>
    <subcellularLocation>
        <location evidence="1">Nucleus</location>
    </subcellularLocation>
</comment>
<dbReference type="OrthoDB" id="5560686at2759"/>
<feature type="compositionally biased region" description="Low complexity" evidence="13">
    <location>
        <begin position="286"/>
        <end position="302"/>
    </location>
</feature>
<keyword evidence="6 15" id="KW-0808">Transferase</keyword>
<comment type="caution">
    <text evidence="15">The sequence shown here is derived from an EMBL/GenBank/DDBJ whole genome shotgun (WGS) entry which is preliminary data.</text>
</comment>
<feature type="compositionally biased region" description="Polar residues" evidence="13">
    <location>
        <begin position="240"/>
        <end position="249"/>
    </location>
</feature>
<sequence>MLVSCRPLLFTGAQAGLTQGLAATKATTRAGDKNRSFVGRRRCRVGHILYRSCWPAPRTVLGTPTDEVTFRHFWRRPIHRHGFARHFSFISRMGLTSAAVATPSVIPEMPQTPKKQLGDGAPRSPHKLSTSTAVGDQVSDSDGKQQKNACGSDSPQRRQQPYMQNNIDRYFTPQTTPSTQSSQPLPQQAQTLQSDPPVVVPAVVDVKGSSANVNECNASANASSSNSSSSNDKPQKENVPDSTKQPSTKKGQRGKPASMKRRGGGTRPTAAVRSNSKTREPRAQRKQTPSQKQMQQQQSRQSDVSDVGGAAGKNDDQKDVKRITDYFQLRRSHRRTKGEMIKCKQMLMEEKVLQADETGFQIVKFEDKGRGVVSNMDLKTGDFVLEYAGDLIDLKEARRREELYMRDTSVGCYMYYFQHENANHCVDATLESDRLGRLINHSIRSANLKTKSATIGGIPRLVFVAKRDIRAGEELLYDYGDRSKESLQSHPWLRN</sequence>
<accession>A0A1V9X544</accession>
<dbReference type="SMART" id="SM00317">
    <property type="entry name" value="SET"/>
    <property type="match status" value="1"/>
</dbReference>
<evidence type="ECO:0000256" key="8">
    <source>
        <dbReference type="ARBA" id="ARBA00022853"/>
    </source>
</evidence>
<gene>
    <name evidence="15" type="ORF">BIW11_12886</name>
</gene>
<dbReference type="EMBL" id="MNPL01024560">
    <property type="protein sequence ID" value="OQR68483.1"/>
    <property type="molecule type" value="Genomic_DNA"/>
</dbReference>
<keyword evidence="9" id="KW-0805">Transcription regulation</keyword>
<proteinExistence type="predicted"/>
<dbReference type="STRING" id="418985.A0A1V9X544"/>
<dbReference type="PANTHER" id="PTHR46167">
    <property type="entry name" value="N-LYSINE METHYLTRANSFERASE KMT5A"/>
    <property type="match status" value="1"/>
</dbReference>
<evidence type="ECO:0000256" key="5">
    <source>
        <dbReference type="ARBA" id="ARBA00022603"/>
    </source>
</evidence>
<dbReference type="InterPro" id="IPR001214">
    <property type="entry name" value="SET_dom"/>
</dbReference>
<protein>
    <recommendedName>
        <fullName evidence="3">[histone H4]-lysine(20) N-methyltransferase</fullName>
        <ecNumber evidence="3">2.1.1.361</ecNumber>
    </recommendedName>
</protein>
<dbReference type="GO" id="GO:0043516">
    <property type="term" value="P:regulation of DNA damage response, signal transduction by p53 class mediator"/>
    <property type="evidence" value="ECO:0007669"/>
    <property type="project" value="TreeGrafter"/>
</dbReference>
<evidence type="ECO:0000313" key="16">
    <source>
        <dbReference type="Proteomes" id="UP000192247"/>
    </source>
</evidence>
<reference evidence="15 16" key="1">
    <citation type="journal article" date="2017" name="Gigascience">
        <title>Draft genome of the honey bee ectoparasitic mite, Tropilaelaps mercedesae, is shaped by the parasitic life history.</title>
        <authorList>
            <person name="Dong X."/>
            <person name="Armstrong S.D."/>
            <person name="Xia D."/>
            <person name="Makepeace B.L."/>
            <person name="Darby A.C."/>
            <person name="Kadowaki T."/>
        </authorList>
    </citation>
    <scope>NUCLEOTIDE SEQUENCE [LARGE SCALE GENOMIC DNA]</scope>
    <source>
        <strain evidence="15">Wuxi-XJTLU</strain>
    </source>
</reference>
<dbReference type="PROSITE" id="PS50280">
    <property type="entry name" value="SET"/>
    <property type="match status" value="1"/>
</dbReference>
<comment type="catalytic activity">
    <reaction evidence="12">
        <text>L-lysyl(20)-[histone H4] + S-adenosyl-L-methionine = N(6)-methyl-L-lysyl(20)-[histone H4] + S-adenosyl-L-homocysteine + H(+)</text>
        <dbReference type="Rhea" id="RHEA:60344"/>
        <dbReference type="Rhea" id="RHEA-COMP:15554"/>
        <dbReference type="Rhea" id="RHEA-COMP:15555"/>
        <dbReference type="ChEBI" id="CHEBI:15378"/>
        <dbReference type="ChEBI" id="CHEBI:29969"/>
        <dbReference type="ChEBI" id="CHEBI:57856"/>
        <dbReference type="ChEBI" id="CHEBI:59789"/>
        <dbReference type="ChEBI" id="CHEBI:61929"/>
        <dbReference type="EC" id="2.1.1.361"/>
    </reaction>
</comment>
<feature type="region of interest" description="Disordered" evidence="13">
    <location>
        <begin position="104"/>
        <end position="197"/>
    </location>
</feature>
<dbReference type="InterPro" id="IPR047266">
    <property type="entry name" value="KMT5A-like_SET"/>
</dbReference>
<dbReference type="GO" id="GO:0140944">
    <property type="term" value="F:histone H4K20 monomethyltransferase activity"/>
    <property type="evidence" value="ECO:0007669"/>
    <property type="project" value="UniProtKB-EC"/>
</dbReference>
<evidence type="ECO:0000256" key="10">
    <source>
        <dbReference type="ARBA" id="ARBA00023163"/>
    </source>
</evidence>
<dbReference type="Proteomes" id="UP000192247">
    <property type="component" value="Unassembled WGS sequence"/>
</dbReference>
<dbReference type="GO" id="GO:0006357">
    <property type="term" value="P:regulation of transcription by RNA polymerase II"/>
    <property type="evidence" value="ECO:0007669"/>
    <property type="project" value="TreeGrafter"/>
</dbReference>
<organism evidence="15 16">
    <name type="scientific">Tropilaelaps mercedesae</name>
    <dbReference type="NCBI Taxonomy" id="418985"/>
    <lineage>
        <taxon>Eukaryota</taxon>
        <taxon>Metazoa</taxon>
        <taxon>Ecdysozoa</taxon>
        <taxon>Arthropoda</taxon>
        <taxon>Chelicerata</taxon>
        <taxon>Arachnida</taxon>
        <taxon>Acari</taxon>
        <taxon>Parasitiformes</taxon>
        <taxon>Mesostigmata</taxon>
        <taxon>Gamasina</taxon>
        <taxon>Dermanyssoidea</taxon>
        <taxon>Laelapidae</taxon>
        <taxon>Tropilaelaps</taxon>
    </lineage>
</organism>
<evidence type="ECO:0000256" key="4">
    <source>
        <dbReference type="ARBA" id="ARBA00022454"/>
    </source>
</evidence>
<evidence type="ECO:0000256" key="12">
    <source>
        <dbReference type="ARBA" id="ARBA00047784"/>
    </source>
</evidence>
<dbReference type="Gene3D" id="2.170.270.10">
    <property type="entry name" value="SET domain"/>
    <property type="match status" value="1"/>
</dbReference>
<keyword evidence="8" id="KW-0156">Chromatin regulator</keyword>
<evidence type="ECO:0000256" key="9">
    <source>
        <dbReference type="ARBA" id="ARBA00023015"/>
    </source>
</evidence>
<keyword evidence="16" id="KW-1185">Reference proteome</keyword>
<dbReference type="GO" id="GO:0005700">
    <property type="term" value="C:polytene chromosome"/>
    <property type="evidence" value="ECO:0007669"/>
    <property type="project" value="TreeGrafter"/>
</dbReference>
<dbReference type="GO" id="GO:0032259">
    <property type="term" value="P:methylation"/>
    <property type="evidence" value="ECO:0007669"/>
    <property type="project" value="UniProtKB-KW"/>
</dbReference>
<feature type="domain" description="SET" evidence="14">
    <location>
        <begin position="358"/>
        <end position="480"/>
    </location>
</feature>
<feature type="compositionally biased region" description="Low complexity" evidence="13">
    <location>
        <begin position="172"/>
        <end position="197"/>
    </location>
</feature>
<name>A0A1V9X544_9ACAR</name>
<dbReference type="InterPro" id="IPR016858">
    <property type="entry name" value="KMT5A-like"/>
</dbReference>
<dbReference type="AlphaFoldDB" id="A0A1V9X544"/>
<evidence type="ECO:0000256" key="11">
    <source>
        <dbReference type="ARBA" id="ARBA00023242"/>
    </source>
</evidence>
<evidence type="ECO:0000259" key="14">
    <source>
        <dbReference type="PROSITE" id="PS50280"/>
    </source>
</evidence>
<dbReference type="PANTHER" id="PTHR46167:SF1">
    <property type="entry name" value="N-LYSINE METHYLTRANSFERASE KMT5A"/>
    <property type="match status" value="1"/>
</dbReference>
<keyword evidence="11" id="KW-0539">Nucleus</keyword>
<feature type="compositionally biased region" description="Low complexity" evidence="13">
    <location>
        <begin position="216"/>
        <end position="231"/>
    </location>
</feature>
<evidence type="ECO:0000256" key="7">
    <source>
        <dbReference type="ARBA" id="ARBA00022691"/>
    </source>
</evidence>
<dbReference type="GO" id="GO:0005634">
    <property type="term" value="C:nucleus"/>
    <property type="evidence" value="ECO:0007669"/>
    <property type="project" value="UniProtKB-SubCell"/>
</dbReference>
<evidence type="ECO:0000256" key="1">
    <source>
        <dbReference type="ARBA" id="ARBA00004123"/>
    </source>
</evidence>
<feature type="compositionally biased region" description="Polar residues" evidence="13">
    <location>
        <begin position="127"/>
        <end position="167"/>
    </location>
</feature>
<feature type="compositionally biased region" description="Basic residues" evidence="13">
    <location>
        <begin position="250"/>
        <end position="264"/>
    </location>
</feature>
<dbReference type="InterPro" id="IPR051760">
    <property type="entry name" value="KMT5A"/>
</dbReference>
<keyword evidence="4" id="KW-0158">Chromosome</keyword>
<dbReference type="Pfam" id="PF00856">
    <property type="entry name" value="SET"/>
    <property type="match status" value="1"/>
</dbReference>
<dbReference type="InterPro" id="IPR046341">
    <property type="entry name" value="SET_dom_sf"/>
</dbReference>
<dbReference type="CDD" id="cd10528">
    <property type="entry name" value="SET_SETD8"/>
    <property type="match status" value="1"/>
</dbReference>
<dbReference type="InParanoid" id="A0A1V9X544"/>
<keyword evidence="10" id="KW-0804">Transcription</keyword>
<dbReference type="EC" id="2.1.1.361" evidence="3"/>
<evidence type="ECO:0000256" key="3">
    <source>
        <dbReference type="ARBA" id="ARBA00012187"/>
    </source>
</evidence>
<evidence type="ECO:0000256" key="2">
    <source>
        <dbReference type="ARBA" id="ARBA00004286"/>
    </source>
</evidence>
<dbReference type="PROSITE" id="PS51571">
    <property type="entry name" value="SAM_MT43_PR_SET"/>
    <property type="match status" value="1"/>
</dbReference>
<dbReference type="SUPFAM" id="SSF82199">
    <property type="entry name" value="SET domain"/>
    <property type="match status" value="1"/>
</dbReference>
<keyword evidence="5 15" id="KW-0489">Methyltransferase</keyword>
<feature type="region of interest" description="Disordered" evidence="13">
    <location>
        <begin position="216"/>
        <end position="319"/>
    </location>
</feature>
<keyword evidence="7" id="KW-0949">S-adenosyl-L-methionine</keyword>
<evidence type="ECO:0000256" key="6">
    <source>
        <dbReference type="ARBA" id="ARBA00022679"/>
    </source>
</evidence>
<evidence type="ECO:0000256" key="13">
    <source>
        <dbReference type="SAM" id="MobiDB-lite"/>
    </source>
</evidence>
<evidence type="ECO:0000313" key="15">
    <source>
        <dbReference type="EMBL" id="OQR68483.1"/>
    </source>
</evidence>